<evidence type="ECO:0000313" key="4">
    <source>
        <dbReference type="Proteomes" id="UP000319804"/>
    </source>
</evidence>
<evidence type="ECO:0000313" key="3">
    <source>
        <dbReference type="EMBL" id="TQN00751.1"/>
    </source>
</evidence>
<dbReference type="Pfam" id="PF20731">
    <property type="entry name" value="RE_NgoFVII_C"/>
    <property type="match status" value="1"/>
</dbReference>
<dbReference type="InterPro" id="IPR048923">
    <property type="entry name" value="RE_NgoFVII_C"/>
</dbReference>
<gene>
    <name evidence="3" type="ORF">FHX68_0869</name>
</gene>
<name>A0A4Y3UKE3_9MICO</name>
<protein>
    <submittedName>
        <fullName evidence="3">NgoFVII restriction endonuclease</fullName>
    </submittedName>
</protein>
<dbReference type="Proteomes" id="UP000319804">
    <property type="component" value="Unassembled WGS sequence"/>
</dbReference>
<organism evidence="3 4">
    <name type="scientific">Microbacterium lacticum</name>
    <dbReference type="NCBI Taxonomy" id="33885"/>
    <lineage>
        <taxon>Bacteria</taxon>
        <taxon>Bacillati</taxon>
        <taxon>Actinomycetota</taxon>
        <taxon>Actinomycetes</taxon>
        <taxon>Micrococcales</taxon>
        <taxon>Microbacteriaceae</taxon>
        <taxon>Microbacterium</taxon>
    </lineage>
</organism>
<keyword evidence="4" id="KW-1185">Reference proteome</keyword>
<evidence type="ECO:0000259" key="2">
    <source>
        <dbReference type="Pfam" id="PF20731"/>
    </source>
</evidence>
<dbReference type="RefSeq" id="WP_141379284.1">
    <property type="nucleotide sequence ID" value="NZ_BJNA01000004.1"/>
</dbReference>
<dbReference type="SUPFAM" id="SSF56024">
    <property type="entry name" value="Phospholipase D/nuclease"/>
    <property type="match status" value="1"/>
</dbReference>
<dbReference type="CDD" id="cd09117">
    <property type="entry name" value="PLDc_Bfil_DEXD_like"/>
    <property type="match status" value="1"/>
</dbReference>
<feature type="domain" description="Restriction endonuclease type II NgoFVII N-terminal" evidence="1">
    <location>
        <begin position="6"/>
        <end position="166"/>
    </location>
</feature>
<dbReference type="InterPro" id="IPR019065">
    <property type="entry name" value="RE_NgoFVII_N"/>
</dbReference>
<dbReference type="EMBL" id="VFPS01000001">
    <property type="protein sequence ID" value="TQN00751.1"/>
    <property type="molecule type" value="Genomic_DNA"/>
</dbReference>
<evidence type="ECO:0000259" key="1">
    <source>
        <dbReference type="Pfam" id="PF09565"/>
    </source>
</evidence>
<dbReference type="AlphaFoldDB" id="A0A4Y3UKE3"/>
<keyword evidence="3" id="KW-0378">Hydrolase</keyword>
<accession>A0A4Y3UKE3</accession>
<keyword evidence="3" id="KW-0255">Endonuclease</keyword>
<dbReference type="OrthoDB" id="7107971at2"/>
<reference evidence="3 4" key="1">
    <citation type="submission" date="2019-06" db="EMBL/GenBank/DDBJ databases">
        <title>Sequencing the genomes of 1000 actinobacteria strains.</title>
        <authorList>
            <person name="Klenk H.-P."/>
        </authorList>
    </citation>
    <scope>NUCLEOTIDE SEQUENCE [LARGE SCALE GENOMIC DNA]</scope>
    <source>
        <strain evidence="3 4">DSM 20427</strain>
    </source>
</reference>
<dbReference type="Gene3D" id="3.30.870.10">
    <property type="entry name" value="Endonuclease Chain A"/>
    <property type="match status" value="1"/>
</dbReference>
<dbReference type="GO" id="GO:0004519">
    <property type="term" value="F:endonuclease activity"/>
    <property type="evidence" value="ECO:0007669"/>
    <property type="project" value="UniProtKB-KW"/>
</dbReference>
<dbReference type="Pfam" id="PF09565">
    <property type="entry name" value="RE_NgoFVII"/>
    <property type="match status" value="1"/>
</dbReference>
<comment type="caution">
    <text evidence="3">The sequence shown here is derived from an EMBL/GenBank/DDBJ whole genome shotgun (WGS) entry which is preliminary data.</text>
</comment>
<sequence length="352" mass="39014">MFLSKDLFETVLTRYIERGADELRIVSGYASAEMCTRLLLAAKKMHKGLKIRLIVGMTGYEGITVDTHQGLLSVQAEPPEDSGSVSVSYVTNGISVHSKLFIWMQGNQPLGAWIGSANFTQNGFGVGFRGSLHKEIMTTTDIETALAYYAAIEGVSIAIDHPDVENEITIHNRPLSTAVSVASSEGDVEPDYMSAESVVLPLVALTSNSRTGTQRGKVHAKSGLNWGQRPEYQREPNQAYIPVPAEVRRMGFFPPLGVVFRVTTTDNKLFLMKLAQEEGKALETPQNNSFIGEYFRMRLGVANGEPVVQDDVLEFGSRFVAFYRIDEGDEEPSYIMDYSPEYEERGADTYRL</sequence>
<keyword evidence="3" id="KW-0540">Nuclease</keyword>
<proteinExistence type="predicted"/>
<feature type="domain" description="Restriction endonuclease type II NgoFVII C-terminal B3-like DNA-binding" evidence="2">
    <location>
        <begin position="214"/>
        <end position="326"/>
    </location>
</feature>